<dbReference type="GO" id="GO:0007059">
    <property type="term" value="P:chromosome segregation"/>
    <property type="evidence" value="ECO:0007669"/>
    <property type="project" value="UniProtKB-KW"/>
</dbReference>
<dbReference type="Pfam" id="PF17762">
    <property type="entry name" value="HTH_ParB"/>
    <property type="match status" value="1"/>
</dbReference>
<evidence type="ECO:0000259" key="5">
    <source>
        <dbReference type="SMART" id="SM00470"/>
    </source>
</evidence>
<proteinExistence type="inferred from homology"/>
<dbReference type="FunFam" id="1.10.10.2830:FF:000001">
    <property type="entry name" value="Chromosome partitioning protein ParB"/>
    <property type="match status" value="1"/>
</dbReference>
<keyword evidence="4" id="KW-0238">DNA-binding</keyword>
<dbReference type="NCBIfam" id="TIGR00180">
    <property type="entry name" value="parB_part"/>
    <property type="match status" value="1"/>
</dbReference>
<dbReference type="Gene3D" id="3.90.1530.30">
    <property type="match status" value="1"/>
</dbReference>
<comment type="subcellular location">
    <subcellularLocation>
        <location evidence="1">Cytoplasm</location>
        <location evidence="1">Nucleoid</location>
    </subcellularLocation>
</comment>
<name>A0A6N7XLK6_9FIRM</name>
<dbReference type="InterPro" id="IPR041468">
    <property type="entry name" value="HTH_ParB/Spo0J"/>
</dbReference>
<dbReference type="AlphaFoldDB" id="A0A6N7XLK6"/>
<evidence type="ECO:0000256" key="3">
    <source>
        <dbReference type="ARBA" id="ARBA00022829"/>
    </source>
</evidence>
<gene>
    <name evidence="6" type="ORF">FYJ65_05630</name>
</gene>
<dbReference type="Pfam" id="PF23552">
    <property type="entry name" value="ParB_C"/>
    <property type="match status" value="1"/>
</dbReference>
<dbReference type="Pfam" id="PF02195">
    <property type="entry name" value="ParB_N"/>
    <property type="match status" value="1"/>
</dbReference>
<dbReference type="RefSeq" id="WP_154554382.1">
    <property type="nucleotide sequence ID" value="NZ_VUNA01000009.1"/>
</dbReference>
<dbReference type="InterPro" id="IPR050336">
    <property type="entry name" value="Chromosome_partition/occlusion"/>
</dbReference>
<sequence length="306" mass="34780">MASKKRGLGRGLDALFADAAPVLEEENTAVIDKVFEKEEEADSGDRVHYIDIDDIKPNPNQPRKKFNVKRLEELSQSIQDNGVIQPLVVQRKGSGYELVAGERRWRASRLAGLKKVPCLIREFDEKQNLIVTIIENMQREDLDPIEEANGLQQMIHKFGFTQEQVSESLGKSRAYIANSVRLLKLPEDVQKKVSEGKISAAHGRTLLSLEDPRKQRMLAERIEKEELSVRTVEEIVKKLKEGGKKETKKPEKKKSSEIITVENDLRDLIGTKVSIVQGKKKGKIELEYYSIDELNRLIDLLRTVGK</sequence>
<feature type="domain" description="ParB-like N-terminal" evidence="5">
    <location>
        <begin position="48"/>
        <end position="137"/>
    </location>
</feature>
<dbReference type="EMBL" id="VUNA01000009">
    <property type="protein sequence ID" value="MST70819.1"/>
    <property type="molecule type" value="Genomic_DNA"/>
</dbReference>
<dbReference type="GO" id="GO:0005694">
    <property type="term" value="C:chromosome"/>
    <property type="evidence" value="ECO:0007669"/>
    <property type="project" value="TreeGrafter"/>
</dbReference>
<dbReference type="PANTHER" id="PTHR33375:SF1">
    <property type="entry name" value="CHROMOSOME-PARTITIONING PROTEIN PARB-RELATED"/>
    <property type="match status" value="1"/>
</dbReference>
<dbReference type="CDD" id="cd16393">
    <property type="entry name" value="SPO0J_N"/>
    <property type="match status" value="1"/>
</dbReference>
<keyword evidence="7" id="KW-1185">Reference proteome</keyword>
<evidence type="ECO:0000313" key="7">
    <source>
        <dbReference type="Proteomes" id="UP000469424"/>
    </source>
</evidence>
<evidence type="ECO:0000256" key="2">
    <source>
        <dbReference type="ARBA" id="ARBA00006295"/>
    </source>
</evidence>
<evidence type="ECO:0000313" key="6">
    <source>
        <dbReference type="EMBL" id="MST70819.1"/>
    </source>
</evidence>
<evidence type="ECO:0000256" key="4">
    <source>
        <dbReference type="ARBA" id="ARBA00023125"/>
    </source>
</evidence>
<dbReference type="SUPFAM" id="SSF109709">
    <property type="entry name" value="KorB DNA-binding domain-like"/>
    <property type="match status" value="1"/>
</dbReference>
<dbReference type="SMART" id="SM00470">
    <property type="entry name" value="ParB"/>
    <property type="match status" value="1"/>
</dbReference>
<reference evidence="6 7" key="1">
    <citation type="submission" date="2019-08" db="EMBL/GenBank/DDBJ databases">
        <title>In-depth cultivation of the pig gut microbiome towards novel bacterial diversity and tailored functional studies.</title>
        <authorList>
            <person name="Wylensek D."/>
            <person name="Hitch T.C.A."/>
            <person name="Clavel T."/>
        </authorList>
    </citation>
    <scope>NUCLEOTIDE SEQUENCE [LARGE SCALE GENOMIC DNA]</scope>
    <source>
        <strain evidence="6 7">WCA-MUC-591-APC-4B</strain>
    </source>
</reference>
<evidence type="ECO:0000256" key="1">
    <source>
        <dbReference type="ARBA" id="ARBA00004453"/>
    </source>
</evidence>
<comment type="similarity">
    <text evidence="2">Belongs to the ParB family.</text>
</comment>
<dbReference type="GO" id="GO:0003677">
    <property type="term" value="F:DNA binding"/>
    <property type="evidence" value="ECO:0007669"/>
    <property type="project" value="UniProtKB-KW"/>
</dbReference>
<accession>A0A6N7XLK6</accession>
<dbReference type="Gene3D" id="1.10.10.2830">
    <property type="match status" value="1"/>
</dbReference>
<dbReference type="InterPro" id="IPR003115">
    <property type="entry name" value="ParB_N"/>
</dbReference>
<dbReference type="InterPro" id="IPR036086">
    <property type="entry name" value="ParB/Sulfiredoxin_sf"/>
</dbReference>
<dbReference type="PANTHER" id="PTHR33375">
    <property type="entry name" value="CHROMOSOME-PARTITIONING PROTEIN PARB-RELATED"/>
    <property type="match status" value="1"/>
</dbReference>
<dbReference type="GO" id="GO:0009295">
    <property type="term" value="C:nucleoid"/>
    <property type="evidence" value="ECO:0007669"/>
    <property type="project" value="UniProtKB-SubCell"/>
</dbReference>
<dbReference type="GO" id="GO:0045881">
    <property type="term" value="P:positive regulation of sporulation resulting in formation of a cellular spore"/>
    <property type="evidence" value="ECO:0007669"/>
    <property type="project" value="TreeGrafter"/>
</dbReference>
<dbReference type="InterPro" id="IPR057240">
    <property type="entry name" value="ParB_dimer_C"/>
</dbReference>
<organism evidence="6 7">
    <name type="scientific">Mogibacterium kristiansenii</name>
    <dbReference type="NCBI Taxonomy" id="2606708"/>
    <lineage>
        <taxon>Bacteria</taxon>
        <taxon>Bacillati</taxon>
        <taxon>Bacillota</taxon>
        <taxon>Clostridia</taxon>
        <taxon>Peptostreptococcales</taxon>
        <taxon>Anaerovoracaceae</taxon>
        <taxon>Mogibacterium</taxon>
    </lineage>
</organism>
<dbReference type="Proteomes" id="UP000469424">
    <property type="component" value="Unassembled WGS sequence"/>
</dbReference>
<dbReference type="FunFam" id="3.90.1530.30:FF:000001">
    <property type="entry name" value="Chromosome partitioning protein ParB"/>
    <property type="match status" value="1"/>
</dbReference>
<dbReference type="SUPFAM" id="SSF110849">
    <property type="entry name" value="ParB/Sulfiredoxin"/>
    <property type="match status" value="1"/>
</dbReference>
<dbReference type="InterPro" id="IPR004437">
    <property type="entry name" value="ParB/RepB/Spo0J"/>
</dbReference>
<protein>
    <submittedName>
        <fullName evidence="6">ParB/RepB/Spo0J family partition protein</fullName>
    </submittedName>
</protein>
<comment type="caution">
    <text evidence="6">The sequence shown here is derived from an EMBL/GenBank/DDBJ whole genome shotgun (WGS) entry which is preliminary data.</text>
</comment>
<keyword evidence="3" id="KW-0159">Chromosome partition</keyword>